<protein>
    <recommendedName>
        <fullName evidence="2">6-phosphofructo-2-kinase domain-containing protein</fullName>
    </recommendedName>
</protein>
<dbReference type="GO" id="GO:0005829">
    <property type="term" value="C:cytosol"/>
    <property type="evidence" value="ECO:0007669"/>
    <property type="project" value="TreeGrafter"/>
</dbReference>
<dbReference type="Gene3D" id="3.40.50.1240">
    <property type="entry name" value="Phosphoglycerate mutase-like"/>
    <property type="match status" value="1"/>
</dbReference>
<sequence>MHLFIRAASMRLVTDYLSPLSPFAQMYGAVPSLSRHLRRFPGGESYRDLIQRLESMIVEIEQQVTPTLVVSHVSVLQMLIAYFRNSPVDKAMSIEVPLHTVIKFTPVRGGGWSETQHPLHSKKAPAMRSMPQIESVSEISSIGDDTCVSTPIWGDHMRRLSTSSLGNKGVPLPDLSVAQK</sequence>
<dbReference type="PANTHER" id="PTHR10606:SF49">
    <property type="entry name" value="6-PHOSPHOFRUCTO-2-KINASE DOMAIN-CONTAINING PROTEIN"/>
    <property type="match status" value="1"/>
</dbReference>
<reference evidence="1" key="1">
    <citation type="submission" date="2021-01" db="EMBL/GenBank/DDBJ databases">
        <authorList>
            <person name="Corre E."/>
            <person name="Pelletier E."/>
            <person name="Niang G."/>
            <person name="Scheremetjew M."/>
            <person name="Finn R."/>
            <person name="Kale V."/>
            <person name="Holt S."/>
            <person name="Cochrane G."/>
            <person name="Meng A."/>
            <person name="Brown T."/>
            <person name="Cohen L."/>
        </authorList>
    </citation>
    <scope>NUCLEOTIDE SEQUENCE</scope>
    <source>
        <strain evidence="1">CCMP3328</strain>
    </source>
</reference>
<dbReference type="PANTHER" id="PTHR10606">
    <property type="entry name" value="6-PHOSPHOFRUCTO-2-KINASE/FRUCTOSE-2,6-BISPHOSPHATASE"/>
    <property type="match status" value="1"/>
</dbReference>
<accession>A0A7R9WVT4</accession>
<dbReference type="GO" id="GO:0003873">
    <property type="term" value="F:6-phosphofructo-2-kinase activity"/>
    <property type="evidence" value="ECO:0007669"/>
    <property type="project" value="TreeGrafter"/>
</dbReference>
<dbReference type="InterPro" id="IPR003094">
    <property type="entry name" value="6Pfruct_kin"/>
</dbReference>
<evidence type="ECO:0000313" key="1">
    <source>
        <dbReference type="EMBL" id="CAD8334831.1"/>
    </source>
</evidence>
<dbReference type="SUPFAM" id="SSF53254">
    <property type="entry name" value="Phosphoglycerate mutase-like"/>
    <property type="match status" value="1"/>
</dbReference>
<dbReference type="InterPro" id="IPR013078">
    <property type="entry name" value="His_Pase_superF_clade-1"/>
</dbReference>
<name>A0A7R9WVT4_9STRA</name>
<dbReference type="GO" id="GO:0006003">
    <property type="term" value="P:fructose 2,6-bisphosphate metabolic process"/>
    <property type="evidence" value="ECO:0007669"/>
    <property type="project" value="InterPro"/>
</dbReference>
<dbReference type="InterPro" id="IPR029033">
    <property type="entry name" value="His_PPase_superfam"/>
</dbReference>
<dbReference type="EMBL" id="HBEF01010987">
    <property type="protein sequence ID" value="CAD8334831.1"/>
    <property type="molecule type" value="Transcribed_RNA"/>
</dbReference>
<evidence type="ECO:0008006" key="2">
    <source>
        <dbReference type="Google" id="ProtNLM"/>
    </source>
</evidence>
<organism evidence="1">
    <name type="scientific">Craspedostauros australis</name>
    <dbReference type="NCBI Taxonomy" id="1486917"/>
    <lineage>
        <taxon>Eukaryota</taxon>
        <taxon>Sar</taxon>
        <taxon>Stramenopiles</taxon>
        <taxon>Ochrophyta</taxon>
        <taxon>Bacillariophyta</taxon>
        <taxon>Bacillariophyceae</taxon>
        <taxon>Bacillariophycidae</taxon>
        <taxon>Naviculales</taxon>
        <taxon>Naviculaceae</taxon>
        <taxon>Craspedostauros</taxon>
    </lineage>
</organism>
<dbReference type="GO" id="GO:0005524">
    <property type="term" value="F:ATP binding"/>
    <property type="evidence" value="ECO:0007669"/>
    <property type="project" value="InterPro"/>
</dbReference>
<dbReference type="Pfam" id="PF00300">
    <property type="entry name" value="His_Phos_1"/>
    <property type="match status" value="1"/>
</dbReference>
<gene>
    <name evidence="1" type="ORF">CAUS1442_LOCUS6936</name>
</gene>
<dbReference type="AlphaFoldDB" id="A0A7R9WVT4"/>
<proteinExistence type="predicted"/>
<dbReference type="GO" id="GO:0004331">
    <property type="term" value="F:fructose-2,6-bisphosphate 2-phosphatase activity"/>
    <property type="evidence" value="ECO:0007669"/>
    <property type="project" value="TreeGrafter"/>
</dbReference>